<gene>
    <name evidence="2" type="ORF">OC846_004047</name>
</gene>
<dbReference type="EMBL" id="JAPDMZ010000111">
    <property type="protein sequence ID" value="KAK0549515.1"/>
    <property type="molecule type" value="Genomic_DNA"/>
</dbReference>
<feature type="compositionally biased region" description="Low complexity" evidence="1">
    <location>
        <begin position="125"/>
        <end position="140"/>
    </location>
</feature>
<feature type="compositionally biased region" description="Low complexity" evidence="1">
    <location>
        <begin position="522"/>
        <end position="549"/>
    </location>
</feature>
<proteinExistence type="predicted"/>
<sequence length="848" mass="89309">MLSSLAGKIGSNVPIVGSYYRSKQEQEQLSRQQLLQQAIELELSKQNIASAVTILSGAFLESSPSSSSSRGHGRRRSQSSSLSSSGTVTPTTATTALPDTSASSDGQHKALRSVRSNPLLRLIGSSSSPTTSAAPSATSSKRNSLTVSPSPELVSTNNYTFAPTLPSTSSSTAGPASLSNSLLAEQYIQSVHFLLSALSPTQAAQLPDISRRQMRMSLSQAIDRLDLADATSPSAQQDRASFWSARSQISALDRLLRSGEPSRASTSLATSGSVAFPSSASPSAPGPQAGYPFDHAAYPRSQHMHTADRSSGSTRGKVVEIATMPAHVAFSVASQAASAMVLCTQLVLGIAIPMIWLMSRMSPINAFRSKDKSKIRHQEESVGLFGSAAHQVMDFSHSPLGLYANAMFAKHAPNAHARAAAVWTFAEEHIANSSVTAQTPWPVDPRTCPHTGAINVPNTVRSTSSSTSSQRTLVESPWAAQQAHRGHGPTSPVSSGIAESEDGKFLTWPRQPISPRLRTISAPDQQQQQPPAPQAVAFPTAAGAAAVQPDSTVEAPPNKRRWSSLISRGTSISFSQLASPLVASVPTRPPLPHSMSMQRHPHVANNATLHPHRASSISTASPTRPSPVATHKHVRQHSWAPEMMSASSSSTAMAVSQSAATHRSSSLTPAPSSAMTTYAVPAQHSQDPPTLPDVLTSLSVQTSRALSDPANSYSVYNLVPGASLRRSLRKNASRSMRQAIFWARTNGVLRAGVDAVCVGLEAALAGVEAWGDSEYERQQEEGAAMALMLEGSSGSGSGSAAVGGVGTRRLRARVCPCPCGQIHYDEVEDDLDLPTTAPPMQGLGITLN</sequence>
<protein>
    <submittedName>
        <fullName evidence="2">Uncharacterized protein</fullName>
    </submittedName>
</protein>
<feature type="compositionally biased region" description="Low complexity" evidence="1">
    <location>
        <begin position="650"/>
        <end position="660"/>
    </location>
</feature>
<evidence type="ECO:0000313" key="2">
    <source>
        <dbReference type="EMBL" id="KAK0549515.1"/>
    </source>
</evidence>
<feature type="region of interest" description="Disordered" evidence="1">
    <location>
        <begin position="275"/>
        <end position="295"/>
    </location>
</feature>
<feature type="compositionally biased region" description="Polar residues" evidence="1">
    <location>
        <begin position="661"/>
        <end position="674"/>
    </location>
</feature>
<feature type="compositionally biased region" description="Low complexity" evidence="1">
    <location>
        <begin position="275"/>
        <end position="290"/>
    </location>
</feature>
<keyword evidence="3" id="KW-1185">Reference proteome</keyword>
<evidence type="ECO:0000256" key="1">
    <source>
        <dbReference type="SAM" id="MobiDB-lite"/>
    </source>
</evidence>
<evidence type="ECO:0000313" key="3">
    <source>
        <dbReference type="Proteomes" id="UP001176517"/>
    </source>
</evidence>
<feature type="region of interest" description="Disordered" evidence="1">
    <location>
        <begin position="521"/>
        <end position="560"/>
    </location>
</feature>
<feature type="region of interest" description="Disordered" evidence="1">
    <location>
        <begin position="611"/>
        <end position="630"/>
    </location>
</feature>
<feature type="region of interest" description="Disordered" evidence="1">
    <location>
        <begin position="650"/>
        <end position="674"/>
    </location>
</feature>
<organism evidence="2 3">
    <name type="scientific">Tilletia horrida</name>
    <dbReference type="NCBI Taxonomy" id="155126"/>
    <lineage>
        <taxon>Eukaryota</taxon>
        <taxon>Fungi</taxon>
        <taxon>Dikarya</taxon>
        <taxon>Basidiomycota</taxon>
        <taxon>Ustilaginomycotina</taxon>
        <taxon>Exobasidiomycetes</taxon>
        <taxon>Tilletiales</taxon>
        <taxon>Tilletiaceae</taxon>
        <taxon>Tilletia</taxon>
    </lineage>
</organism>
<feature type="compositionally biased region" description="Polar residues" evidence="1">
    <location>
        <begin position="141"/>
        <end position="155"/>
    </location>
</feature>
<dbReference type="Proteomes" id="UP001176517">
    <property type="component" value="Unassembled WGS sequence"/>
</dbReference>
<reference evidence="2" key="1">
    <citation type="journal article" date="2023" name="PhytoFront">
        <title>Draft Genome Resources of Seven Strains of Tilletia horrida, Causal Agent of Kernel Smut of Rice.</title>
        <authorList>
            <person name="Khanal S."/>
            <person name="Antony Babu S."/>
            <person name="Zhou X.G."/>
        </authorList>
    </citation>
    <scope>NUCLEOTIDE SEQUENCE</scope>
    <source>
        <strain evidence="2">TX6</strain>
    </source>
</reference>
<accession>A0AAN6GP10</accession>
<feature type="compositionally biased region" description="Low complexity" evidence="1">
    <location>
        <begin position="78"/>
        <end position="104"/>
    </location>
</feature>
<feature type="region of interest" description="Disordered" evidence="1">
    <location>
        <begin position="61"/>
        <end position="155"/>
    </location>
</feature>
<feature type="region of interest" description="Disordered" evidence="1">
    <location>
        <begin position="452"/>
        <end position="509"/>
    </location>
</feature>
<dbReference type="AlphaFoldDB" id="A0AAN6GP10"/>
<name>A0AAN6GP10_9BASI</name>
<comment type="caution">
    <text evidence="2">The sequence shown here is derived from an EMBL/GenBank/DDBJ whole genome shotgun (WGS) entry which is preliminary data.</text>
</comment>